<dbReference type="Proteomes" id="UP000306196">
    <property type="component" value="Unassembled WGS sequence"/>
</dbReference>
<evidence type="ECO:0000256" key="1">
    <source>
        <dbReference type="SAM" id="MobiDB-lite"/>
    </source>
</evidence>
<dbReference type="InterPro" id="IPR001296">
    <property type="entry name" value="Glyco_trans_1"/>
</dbReference>
<dbReference type="EMBL" id="VAUV01000006">
    <property type="protein sequence ID" value="TLD71010.1"/>
    <property type="molecule type" value="Genomic_DNA"/>
</dbReference>
<dbReference type="OrthoDB" id="9802525at2"/>
<evidence type="ECO:0000259" key="3">
    <source>
        <dbReference type="Pfam" id="PF13439"/>
    </source>
</evidence>
<sequence length="388" mass="42675">MNVMIVTDTFPPDINGVARTLQMWAHGLSARGHRVTVVTTTEEAREANSRKGVEVLAMPALPIPGYQGIRMGVASRRQFEELIEIKRPDAMYVAVESLMGLNAVRAAGRAGVPVVSGFHTNFHTYSQDYRLPVLKNGAEWYLRYLHNRTARTLTPSESTAEQLRALGIENVGVLGRGVDTLLFNPQRRDTTLRQSWGADDSTPVALFVGRIAAEKNLPLVVKAFRQIVSQQPGARCVFVGDGPLSAALQEEHPDFIHAGARTGEDLARHYASADLFIFPSITETFGNVITEALTSGLVTVTYDYAAARQFIRNGENGFTAPYEDETVYLERVTTALTHWNDSAVRIAAADTSKRLSWDAIIAQFEQELSNARPSDSTTSDNHTRPTTS</sequence>
<feature type="domain" description="Glycosyl transferase family 1" evidence="2">
    <location>
        <begin position="190"/>
        <end position="342"/>
    </location>
</feature>
<dbReference type="CDD" id="cd03814">
    <property type="entry name" value="GT4-like"/>
    <property type="match status" value="1"/>
</dbReference>
<dbReference type="GO" id="GO:0016757">
    <property type="term" value="F:glycosyltransferase activity"/>
    <property type="evidence" value="ECO:0007669"/>
    <property type="project" value="InterPro"/>
</dbReference>
<gene>
    <name evidence="4" type="ORF">FEM03_08820</name>
</gene>
<dbReference type="SUPFAM" id="SSF53756">
    <property type="entry name" value="UDP-Glycosyltransferase/glycogen phosphorylase"/>
    <property type="match status" value="1"/>
</dbReference>
<dbReference type="Pfam" id="PF13439">
    <property type="entry name" value="Glyco_transf_4"/>
    <property type="match status" value="1"/>
</dbReference>
<accession>A0A5R8KFC5</accession>
<feature type="region of interest" description="Disordered" evidence="1">
    <location>
        <begin position="369"/>
        <end position="388"/>
    </location>
</feature>
<keyword evidence="4" id="KW-0808">Transferase</keyword>
<name>A0A5R8KFC5_9BACT</name>
<dbReference type="Gene3D" id="3.40.50.2000">
    <property type="entry name" value="Glycogen Phosphorylase B"/>
    <property type="match status" value="2"/>
</dbReference>
<dbReference type="AlphaFoldDB" id="A0A5R8KFC5"/>
<dbReference type="PANTHER" id="PTHR45947">
    <property type="entry name" value="SULFOQUINOVOSYL TRANSFERASE SQD2"/>
    <property type="match status" value="1"/>
</dbReference>
<feature type="domain" description="Glycosyltransferase subfamily 4-like N-terminal" evidence="3">
    <location>
        <begin position="14"/>
        <end position="180"/>
    </location>
</feature>
<dbReference type="InterPro" id="IPR050194">
    <property type="entry name" value="Glycosyltransferase_grp1"/>
</dbReference>
<proteinExistence type="predicted"/>
<evidence type="ECO:0000259" key="2">
    <source>
        <dbReference type="Pfam" id="PF00534"/>
    </source>
</evidence>
<organism evidence="4 5">
    <name type="scientific">Phragmitibacter flavus</name>
    <dbReference type="NCBI Taxonomy" id="2576071"/>
    <lineage>
        <taxon>Bacteria</taxon>
        <taxon>Pseudomonadati</taxon>
        <taxon>Verrucomicrobiota</taxon>
        <taxon>Verrucomicrobiia</taxon>
        <taxon>Verrucomicrobiales</taxon>
        <taxon>Verrucomicrobiaceae</taxon>
        <taxon>Phragmitibacter</taxon>
    </lineage>
</organism>
<dbReference type="PANTHER" id="PTHR45947:SF3">
    <property type="entry name" value="SULFOQUINOVOSYL TRANSFERASE SQD2"/>
    <property type="match status" value="1"/>
</dbReference>
<dbReference type="InterPro" id="IPR028098">
    <property type="entry name" value="Glyco_trans_4-like_N"/>
</dbReference>
<comment type="caution">
    <text evidence="4">The sequence shown here is derived from an EMBL/GenBank/DDBJ whole genome shotgun (WGS) entry which is preliminary data.</text>
</comment>
<keyword evidence="5" id="KW-1185">Reference proteome</keyword>
<reference evidence="4 5" key="1">
    <citation type="submission" date="2019-05" db="EMBL/GenBank/DDBJ databases">
        <title>Verrucobacter flavum gen. nov., sp. nov. a new member of the family Verrucomicrobiaceae.</title>
        <authorList>
            <person name="Szuroczki S."/>
            <person name="Abbaszade G."/>
            <person name="Szabo A."/>
            <person name="Felfoldi T."/>
            <person name="Schumann P."/>
            <person name="Boka K."/>
            <person name="Keki Z."/>
            <person name="Toumi M."/>
            <person name="Toth E."/>
        </authorList>
    </citation>
    <scope>NUCLEOTIDE SEQUENCE [LARGE SCALE GENOMIC DNA]</scope>
    <source>
        <strain evidence="4 5">MG-N-17</strain>
    </source>
</reference>
<evidence type="ECO:0000313" key="4">
    <source>
        <dbReference type="EMBL" id="TLD71010.1"/>
    </source>
</evidence>
<dbReference type="Pfam" id="PF00534">
    <property type="entry name" value="Glycos_transf_1"/>
    <property type="match status" value="1"/>
</dbReference>
<protein>
    <submittedName>
        <fullName evidence="4">Glycosyltransferase family 1 protein</fullName>
    </submittedName>
</protein>
<evidence type="ECO:0000313" key="5">
    <source>
        <dbReference type="Proteomes" id="UP000306196"/>
    </source>
</evidence>